<feature type="transmembrane region" description="Helical" evidence="2">
    <location>
        <begin position="68"/>
        <end position="89"/>
    </location>
</feature>
<gene>
    <name evidence="3" type="ordered locus">FraEuI1c_7107</name>
</gene>
<dbReference type="OrthoDB" id="10019749at2"/>
<proteinExistence type="predicted"/>
<reference evidence="3 4" key="1">
    <citation type="submission" date="2010-10" db="EMBL/GenBank/DDBJ databases">
        <title>Complete sequence of Frankia sp. EuI1c.</title>
        <authorList>
            <consortium name="US DOE Joint Genome Institute"/>
            <person name="Lucas S."/>
            <person name="Copeland A."/>
            <person name="Lapidus A."/>
            <person name="Cheng J.-F."/>
            <person name="Bruce D."/>
            <person name="Goodwin L."/>
            <person name="Pitluck S."/>
            <person name="Chertkov O."/>
            <person name="Detter J.C."/>
            <person name="Han C."/>
            <person name="Tapia R."/>
            <person name="Land M."/>
            <person name="Hauser L."/>
            <person name="Jeffries C."/>
            <person name="Kyrpides N."/>
            <person name="Ivanova N."/>
            <person name="Mikhailova N."/>
            <person name="Beauchemin N."/>
            <person name="Sen A."/>
            <person name="Sur S.A."/>
            <person name="Gtari M."/>
            <person name="Wall L."/>
            <person name="Tisa L."/>
            <person name="Woyke T."/>
        </authorList>
    </citation>
    <scope>NUCLEOTIDE SEQUENCE [LARGE SCALE GENOMIC DNA]</scope>
    <source>
        <strain evidence="4">DSM 45817 / CECT 9037 / EuI1c</strain>
    </source>
</reference>
<name>E3IYK1_PSEI1</name>
<feature type="compositionally biased region" description="Low complexity" evidence="1">
    <location>
        <begin position="219"/>
        <end position="230"/>
    </location>
</feature>
<keyword evidence="2" id="KW-0472">Membrane</keyword>
<dbReference type="STRING" id="298654.FraEuI1c_7107"/>
<feature type="transmembrane region" description="Helical" evidence="2">
    <location>
        <begin position="43"/>
        <end position="61"/>
    </location>
</feature>
<feature type="region of interest" description="Disordered" evidence="1">
    <location>
        <begin position="185"/>
        <end position="230"/>
    </location>
</feature>
<dbReference type="InParanoid" id="E3IYK1"/>
<evidence type="ECO:0000256" key="1">
    <source>
        <dbReference type="SAM" id="MobiDB-lite"/>
    </source>
</evidence>
<dbReference type="KEGG" id="fri:FraEuI1c_7107"/>
<evidence type="ECO:0000256" key="2">
    <source>
        <dbReference type="SAM" id="Phobius"/>
    </source>
</evidence>
<keyword evidence="2" id="KW-0812">Transmembrane</keyword>
<dbReference type="RefSeq" id="WP_013428183.1">
    <property type="nucleotide sequence ID" value="NC_014666.1"/>
</dbReference>
<organism evidence="3 4">
    <name type="scientific">Pseudofrankia inefficax (strain DSM 45817 / CECT 9037 / DDB 130130 / EuI1c)</name>
    <name type="common">Frankia inefficax</name>
    <dbReference type="NCBI Taxonomy" id="298654"/>
    <lineage>
        <taxon>Bacteria</taxon>
        <taxon>Bacillati</taxon>
        <taxon>Actinomycetota</taxon>
        <taxon>Actinomycetes</taxon>
        <taxon>Frankiales</taxon>
        <taxon>Frankiaceae</taxon>
        <taxon>Pseudofrankia</taxon>
    </lineage>
</organism>
<keyword evidence="2" id="KW-1133">Transmembrane helix</keyword>
<feature type="transmembrane region" description="Helical" evidence="2">
    <location>
        <begin position="16"/>
        <end position="37"/>
    </location>
</feature>
<keyword evidence="4" id="KW-1185">Reference proteome</keyword>
<accession>E3IYK1</accession>
<dbReference type="EMBL" id="CP002299">
    <property type="protein sequence ID" value="ADP85072.1"/>
    <property type="molecule type" value="Genomic_DNA"/>
</dbReference>
<protein>
    <recommendedName>
        <fullName evidence="5">Integral membrane protein</fullName>
    </recommendedName>
</protein>
<dbReference type="HOGENOM" id="CLU_102120_0_0_11"/>
<dbReference type="Proteomes" id="UP000002484">
    <property type="component" value="Chromosome"/>
</dbReference>
<evidence type="ECO:0000313" key="3">
    <source>
        <dbReference type="EMBL" id="ADP85072.1"/>
    </source>
</evidence>
<evidence type="ECO:0000313" key="4">
    <source>
        <dbReference type="Proteomes" id="UP000002484"/>
    </source>
</evidence>
<evidence type="ECO:0008006" key="5">
    <source>
        <dbReference type="Google" id="ProtNLM"/>
    </source>
</evidence>
<sequence length="230" mass="23579">MLPIASRGPAAGPTRVVRAVVAGGASVSLAVAAHTAAGAAPPPAWLVLAAGVLFVRLAYGLAGRRRGLAAVLGWLTCSQLLAHAAFVLANHPTSAAPGHHHHVLRPSELLVELDGSTWARAAAMVLAHLAAVIATGLLLHRADRLLWAAATLRTTLPRAAARIVGPLAAAAARLRRLLVLAATADEASGSRPDDRNLTSAPPVRPRAQPVGRSARRRGPPAGRVVTRPAV</sequence>
<feature type="transmembrane region" description="Helical" evidence="2">
    <location>
        <begin position="118"/>
        <end position="139"/>
    </location>
</feature>
<dbReference type="AlphaFoldDB" id="E3IYK1"/>